<dbReference type="Pfam" id="PF24553">
    <property type="entry name" value="Rv0428c_C"/>
    <property type="match status" value="1"/>
</dbReference>
<accession>A0A0S8GK17</accession>
<evidence type="ECO:0000313" key="2">
    <source>
        <dbReference type="EMBL" id="KPK73352.1"/>
    </source>
</evidence>
<reference evidence="2 3" key="1">
    <citation type="journal article" date="2015" name="Microbiome">
        <title>Genomic resolution of linkages in carbon, nitrogen, and sulfur cycling among widespread estuary sediment bacteria.</title>
        <authorList>
            <person name="Baker B.J."/>
            <person name="Lazar C.S."/>
            <person name="Teske A.P."/>
            <person name="Dick G.J."/>
        </authorList>
    </citation>
    <scope>NUCLEOTIDE SEQUENCE [LARGE SCALE GENOMIC DNA]</scope>
    <source>
        <strain evidence="2">SM23_60</strain>
    </source>
</reference>
<evidence type="ECO:0000259" key="1">
    <source>
        <dbReference type="PROSITE" id="PS51186"/>
    </source>
</evidence>
<dbReference type="EMBL" id="LJUO01000011">
    <property type="protein sequence ID" value="KPK73352.1"/>
    <property type="molecule type" value="Genomic_DNA"/>
</dbReference>
<proteinExistence type="predicted"/>
<dbReference type="PROSITE" id="PS51186">
    <property type="entry name" value="GNAT"/>
    <property type="match status" value="1"/>
</dbReference>
<protein>
    <recommendedName>
        <fullName evidence="1">N-acetyltransferase domain-containing protein</fullName>
    </recommendedName>
</protein>
<dbReference type="InterPro" id="IPR016181">
    <property type="entry name" value="Acyl_CoA_acyltransferase"/>
</dbReference>
<dbReference type="AlphaFoldDB" id="A0A0S8GK17"/>
<dbReference type="CDD" id="cd04301">
    <property type="entry name" value="NAT_SF"/>
    <property type="match status" value="1"/>
</dbReference>
<comment type="caution">
    <text evidence="2">The sequence shown here is derived from an EMBL/GenBank/DDBJ whole genome shotgun (WGS) entry which is preliminary data.</text>
</comment>
<sequence length="243" mass="28326">MIQRIEEASMNAWPALQTILYDGWVVRFAEGYTRRANSVNPIYGSTIDVEEKLAYCHALFRHQGLKMVFKMTNNVFPPDLDQVLIDLHYSRQADSAVQAIDLSAVTLGETPVTHDSMDFEDRWFDAFVRLNDVEKHAAAFKAMVENIVQPKCFSRIEHRARIVACGMAVLEQNMVWLFDITVHDDFRKRGFGTQLIYSLLRWGKNHRAEKGYLQVMQENKTALSLYKKLGFKELYKYWYRTRG</sequence>
<name>A0A0S8GK17_UNCW3</name>
<feature type="domain" description="N-acetyltransferase" evidence="1">
    <location>
        <begin position="100"/>
        <end position="243"/>
    </location>
</feature>
<gene>
    <name evidence="2" type="ORF">AMJ87_02190</name>
</gene>
<dbReference type="Gene3D" id="3.40.630.30">
    <property type="match status" value="1"/>
</dbReference>
<dbReference type="SUPFAM" id="SSF55729">
    <property type="entry name" value="Acyl-CoA N-acyltransferases (Nat)"/>
    <property type="match status" value="1"/>
</dbReference>
<dbReference type="Proteomes" id="UP000051096">
    <property type="component" value="Unassembled WGS sequence"/>
</dbReference>
<dbReference type="GO" id="GO:0016747">
    <property type="term" value="F:acyltransferase activity, transferring groups other than amino-acyl groups"/>
    <property type="evidence" value="ECO:0007669"/>
    <property type="project" value="InterPro"/>
</dbReference>
<evidence type="ECO:0000313" key="3">
    <source>
        <dbReference type="Proteomes" id="UP000051096"/>
    </source>
</evidence>
<dbReference type="InterPro" id="IPR000182">
    <property type="entry name" value="GNAT_dom"/>
</dbReference>
<dbReference type="InterPro" id="IPR056935">
    <property type="entry name" value="Rv0428c-like_C"/>
</dbReference>
<organism evidence="2 3">
    <name type="scientific">candidate division WOR_3 bacterium SM23_60</name>
    <dbReference type="NCBI Taxonomy" id="1703780"/>
    <lineage>
        <taxon>Bacteria</taxon>
        <taxon>Bacteria division WOR-3</taxon>
    </lineage>
</organism>